<feature type="binding site" evidence="7">
    <location>
        <position position="62"/>
    </location>
    <ligand>
        <name>Zn(2+)</name>
        <dbReference type="ChEBI" id="CHEBI:29105"/>
        <label>2</label>
    </ligand>
</feature>
<gene>
    <name evidence="7 9" type="primary">gloB</name>
    <name evidence="9" type="ORF">GCM10010995_11210</name>
</gene>
<dbReference type="InterPro" id="IPR017782">
    <property type="entry name" value="Hydroxyacylglutathione_Hdrlase"/>
</dbReference>
<dbReference type="PANTHER" id="PTHR43705">
    <property type="entry name" value="HYDROXYACYLGLUTATHIONE HYDROLASE"/>
    <property type="match status" value="1"/>
</dbReference>
<dbReference type="GO" id="GO:0046872">
    <property type="term" value="F:metal ion binding"/>
    <property type="evidence" value="ECO:0007669"/>
    <property type="project" value="UniProtKB-KW"/>
</dbReference>
<evidence type="ECO:0000256" key="7">
    <source>
        <dbReference type="HAMAP-Rule" id="MF_01374"/>
    </source>
</evidence>
<comment type="function">
    <text evidence="7">Thiolesterase that catalyzes the hydrolysis of S-D-lactoyl-glutathione to form glutathione and D-lactic acid.</text>
</comment>
<evidence type="ECO:0000256" key="4">
    <source>
        <dbReference type="ARBA" id="ARBA00022723"/>
    </source>
</evidence>
<dbReference type="EMBL" id="BMJS01000009">
    <property type="protein sequence ID" value="GGF95713.1"/>
    <property type="molecule type" value="Genomic_DNA"/>
</dbReference>
<name>A0A8J3E915_9GAMM</name>
<keyword evidence="6 7" id="KW-0862">Zinc</keyword>
<reference evidence="9" key="2">
    <citation type="submission" date="2020-09" db="EMBL/GenBank/DDBJ databases">
        <authorList>
            <person name="Sun Q."/>
            <person name="Zhou Y."/>
        </authorList>
    </citation>
    <scope>NUCLEOTIDE SEQUENCE</scope>
    <source>
        <strain evidence="9">CGMCC 1.15758</strain>
    </source>
</reference>
<keyword evidence="4 7" id="KW-0479">Metal-binding</keyword>
<accession>A0A8J3E915</accession>
<evidence type="ECO:0000313" key="10">
    <source>
        <dbReference type="Proteomes" id="UP000636949"/>
    </source>
</evidence>
<dbReference type="InterPro" id="IPR001279">
    <property type="entry name" value="Metallo-B-lactamas"/>
</dbReference>
<organism evidence="9 10">
    <name type="scientific">Cysteiniphilum litorale</name>
    <dbReference type="NCBI Taxonomy" id="2056700"/>
    <lineage>
        <taxon>Bacteria</taxon>
        <taxon>Pseudomonadati</taxon>
        <taxon>Pseudomonadota</taxon>
        <taxon>Gammaproteobacteria</taxon>
        <taxon>Thiotrichales</taxon>
        <taxon>Fastidiosibacteraceae</taxon>
        <taxon>Cysteiniphilum</taxon>
    </lineage>
</organism>
<evidence type="ECO:0000256" key="6">
    <source>
        <dbReference type="ARBA" id="ARBA00022833"/>
    </source>
</evidence>
<dbReference type="GO" id="GO:0004416">
    <property type="term" value="F:hydroxyacylglutathione hydrolase activity"/>
    <property type="evidence" value="ECO:0007669"/>
    <property type="project" value="UniProtKB-UniRule"/>
</dbReference>
<evidence type="ECO:0000256" key="2">
    <source>
        <dbReference type="ARBA" id="ARBA00004963"/>
    </source>
</evidence>
<dbReference type="GO" id="GO:0019243">
    <property type="term" value="P:methylglyoxal catabolic process to D-lactate via S-lactoyl-glutathione"/>
    <property type="evidence" value="ECO:0007669"/>
    <property type="project" value="UniProtKB-UniRule"/>
</dbReference>
<feature type="domain" description="Metallo-beta-lactamase" evidence="8">
    <location>
        <begin position="14"/>
        <end position="173"/>
    </location>
</feature>
<dbReference type="InterPro" id="IPR036866">
    <property type="entry name" value="RibonucZ/Hydroxyglut_hydro"/>
</dbReference>
<comment type="subunit">
    <text evidence="7">Monomer.</text>
</comment>
<keyword evidence="10" id="KW-1185">Reference proteome</keyword>
<proteinExistence type="inferred from homology"/>
<dbReference type="NCBIfam" id="TIGR03413">
    <property type="entry name" value="GSH_gloB"/>
    <property type="match status" value="1"/>
</dbReference>
<evidence type="ECO:0000259" key="8">
    <source>
        <dbReference type="SMART" id="SM00849"/>
    </source>
</evidence>
<keyword evidence="5 7" id="KW-0378">Hydrolase</keyword>
<dbReference type="SUPFAM" id="SSF56281">
    <property type="entry name" value="Metallo-hydrolase/oxidoreductase"/>
    <property type="match status" value="1"/>
</dbReference>
<dbReference type="InterPro" id="IPR035680">
    <property type="entry name" value="Clx_II_MBL"/>
</dbReference>
<feature type="binding site" evidence="7">
    <location>
        <position position="173"/>
    </location>
    <ligand>
        <name>Zn(2+)</name>
        <dbReference type="ChEBI" id="CHEBI:29105"/>
        <label>2</label>
    </ligand>
</feature>
<feature type="binding site" evidence="7">
    <location>
        <position position="57"/>
    </location>
    <ligand>
        <name>Zn(2+)</name>
        <dbReference type="ChEBI" id="CHEBI:29105"/>
        <label>1</label>
    </ligand>
</feature>
<dbReference type="InterPro" id="IPR032282">
    <property type="entry name" value="HAGH_C"/>
</dbReference>
<sequence>MIYVKRWYLNNPLRNYNYLVVNDTNHKALIVDPTMAEHYEQFLNEQNIEAEAILLTHDHGDHIAAVAALKAKYNIPVYAHFEHYRGHQVDHYVKDGEQLSFNTASCQVITCPGHIASHVSFYLPQQELLFCGDTIFTAGVGNVKDSTADVVRLYHSIEKLRSLPETTKLYPAHDYFENNLSFAQSIQPQDDYYRQWFNKVTDIKPEDKPITTLADENQMNIFFRANENELQAILRQTNANIIDAQTAFCELRARKDVF</sequence>
<comment type="cofactor">
    <cofactor evidence="7">
        <name>Zn(2+)</name>
        <dbReference type="ChEBI" id="CHEBI:29105"/>
    </cofactor>
    <text evidence="7">Binds 2 Zn(2+) ions per subunit.</text>
</comment>
<feature type="binding site" evidence="7">
    <location>
        <position position="61"/>
    </location>
    <ligand>
        <name>Zn(2+)</name>
        <dbReference type="ChEBI" id="CHEBI:29105"/>
        <label>2</label>
    </ligand>
</feature>
<dbReference type="AlphaFoldDB" id="A0A8J3E915"/>
<dbReference type="Pfam" id="PF00753">
    <property type="entry name" value="Lactamase_B"/>
    <property type="match status" value="1"/>
</dbReference>
<feature type="binding site" evidence="7">
    <location>
        <position position="114"/>
    </location>
    <ligand>
        <name>Zn(2+)</name>
        <dbReference type="ChEBI" id="CHEBI:29105"/>
        <label>1</label>
    </ligand>
</feature>
<comment type="catalytic activity">
    <reaction evidence="1 7">
        <text>an S-(2-hydroxyacyl)glutathione + H2O = a 2-hydroxy carboxylate + glutathione + H(+)</text>
        <dbReference type="Rhea" id="RHEA:21864"/>
        <dbReference type="ChEBI" id="CHEBI:15377"/>
        <dbReference type="ChEBI" id="CHEBI:15378"/>
        <dbReference type="ChEBI" id="CHEBI:57925"/>
        <dbReference type="ChEBI" id="CHEBI:58896"/>
        <dbReference type="ChEBI" id="CHEBI:71261"/>
        <dbReference type="EC" id="3.1.2.6"/>
    </reaction>
</comment>
<dbReference type="HAMAP" id="MF_01374">
    <property type="entry name" value="Glyoxalase_2"/>
    <property type="match status" value="1"/>
</dbReference>
<evidence type="ECO:0000256" key="3">
    <source>
        <dbReference type="ARBA" id="ARBA00006759"/>
    </source>
</evidence>
<dbReference type="CDD" id="cd07723">
    <property type="entry name" value="hydroxyacylglutathione_hydrolase_MBL-fold"/>
    <property type="match status" value="1"/>
</dbReference>
<comment type="caution">
    <text evidence="9">The sequence shown here is derived from an EMBL/GenBank/DDBJ whole genome shotgun (WGS) entry which is preliminary data.</text>
</comment>
<evidence type="ECO:0000256" key="1">
    <source>
        <dbReference type="ARBA" id="ARBA00001623"/>
    </source>
</evidence>
<feature type="binding site" evidence="7">
    <location>
        <position position="133"/>
    </location>
    <ligand>
        <name>Zn(2+)</name>
        <dbReference type="ChEBI" id="CHEBI:29105"/>
        <label>1</label>
    </ligand>
</feature>
<comment type="pathway">
    <text evidence="2 7">Secondary metabolite metabolism; methylglyoxal degradation; (R)-lactate from methylglyoxal: step 2/2.</text>
</comment>
<reference evidence="9" key="1">
    <citation type="journal article" date="2014" name="Int. J. Syst. Evol. Microbiol.">
        <title>Complete genome sequence of Corynebacterium casei LMG S-19264T (=DSM 44701T), isolated from a smear-ripened cheese.</title>
        <authorList>
            <consortium name="US DOE Joint Genome Institute (JGI-PGF)"/>
            <person name="Walter F."/>
            <person name="Albersmeier A."/>
            <person name="Kalinowski J."/>
            <person name="Ruckert C."/>
        </authorList>
    </citation>
    <scope>NUCLEOTIDE SEQUENCE</scope>
    <source>
        <strain evidence="9">CGMCC 1.15758</strain>
    </source>
</reference>
<dbReference type="EC" id="3.1.2.6" evidence="7"/>
<dbReference type="SMART" id="SM00849">
    <property type="entry name" value="Lactamase_B"/>
    <property type="match status" value="1"/>
</dbReference>
<evidence type="ECO:0000313" key="9">
    <source>
        <dbReference type="EMBL" id="GGF95713.1"/>
    </source>
</evidence>
<dbReference type="Gene3D" id="3.60.15.10">
    <property type="entry name" value="Ribonuclease Z/Hydroxyacylglutathione hydrolase-like"/>
    <property type="match status" value="1"/>
</dbReference>
<dbReference type="Pfam" id="PF16123">
    <property type="entry name" value="HAGH_C"/>
    <property type="match status" value="1"/>
</dbReference>
<feature type="binding site" evidence="7">
    <location>
        <position position="133"/>
    </location>
    <ligand>
        <name>Zn(2+)</name>
        <dbReference type="ChEBI" id="CHEBI:29105"/>
        <label>2</label>
    </ligand>
</feature>
<dbReference type="PANTHER" id="PTHR43705:SF1">
    <property type="entry name" value="HYDROXYACYLGLUTATHIONE HYDROLASE GLOB"/>
    <property type="match status" value="1"/>
</dbReference>
<dbReference type="InterPro" id="IPR050110">
    <property type="entry name" value="Glyoxalase_II_hydrolase"/>
</dbReference>
<dbReference type="UniPathway" id="UPA00619">
    <property type="reaction ID" value="UER00676"/>
</dbReference>
<dbReference type="RefSeq" id="WP_117002198.1">
    <property type="nucleotide sequence ID" value="NZ_BMJS01000009.1"/>
</dbReference>
<comment type="similarity">
    <text evidence="3 7">Belongs to the metallo-beta-lactamase superfamily. Glyoxalase II family.</text>
</comment>
<dbReference type="OrthoDB" id="9802248at2"/>
<feature type="binding site" evidence="7">
    <location>
        <position position="59"/>
    </location>
    <ligand>
        <name>Zn(2+)</name>
        <dbReference type="ChEBI" id="CHEBI:29105"/>
        <label>1</label>
    </ligand>
</feature>
<dbReference type="Proteomes" id="UP000636949">
    <property type="component" value="Unassembled WGS sequence"/>
</dbReference>
<evidence type="ECO:0000256" key="5">
    <source>
        <dbReference type="ARBA" id="ARBA00022801"/>
    </source>
</evidence>
<protein>
    <recommendedName>
        <fullName evidence="7">Hydroxyacylglutathione hydrolase</fullName>
        <ecNumber evidence="7">3.1.2.6</ecNumber>
    </recommendedName>
    <alternativeName>
        <fullName evidence="7">Glyoxalase II</fullName>
        <shortName evidence="7">Glx II</shortName>
    </alternativeName>
</protein>